<dbReference type="EMBL" id="BLLF01003359">
    <property type="protein sequence ID" value="GFH27126.1"/>
    <property type="molecule type" value="Genomic_DNA"/>
</dbReference>
<accession>A0A6A0A3H9</accession>
<dbReference type="AlphaFoldDB" id="A0A6A0A3H9"/>
<protein>
    <submittedName>
        <fullName evidence="1">Uncharacterized protein</fullName>
    </submittedName>
</protein>
<proteinExistence type="predicted"/>
<dbReference type="Proteomes" id="UP000485058">
    <property type="component" value="Unassembled WGS sequence"/>
</dbReference>
<name>A0A6A0A3H9_HAELA</name>
<keyword evidence="2" id="KW-1185">Reference proteome</keyword>
<comment type="caution">
    <text evidence="1">The sequence shown here is derived from an EMBL/GenBank/DDBJ whole genome shotgun (WGS) entry which is preliminary data.</text>
</comment>
<reference evidence="1 2" key="1">
    <citation type="submission" date="2020-02" db="EMBL/GenBank/DDBJ databases">
        <title>Draft genome sequence of Haematococcus lacustris strain NIES-144.</title>
        <authorList>
            <person name="Morimoto D."/>
            <person name="Nakagawa S."/>
            <person name="Yoshida T."/>
            <person name="Sawayama S."/>
        </authorList>
    </citation>
    <scope>NUCLEOTIDE SEQUENCE [LARGE SCALE GENOMIC DNA]</scope>
    <source>
        <strain evidence="1 2">NIES-144</strain>
    </source>
</reference>
<evidence type="ECO:0000313" key="2">
    <source>
        <dbReference type="Proteomes" id="UP000485058"/>
    </source>
</evidence>
<gene>
    <name evidence="1" type="ORF">HaLaN_25394</name>
</gene>
<evidence type="ECO:0000313" key="1">
    <source>
        <dbReference type="EMBL" id="GFH27126.1"/>
    </source>
</evidence>
<organism evidence="1 2">
    <name type="scientific">Haematococcus lacustris</name>
    <name type="common">Green alga</name>
    <name type="synonym">Haematococcus pluvialis</name>
    <dbReference type="NCBI Taxonomy" id="44745"/>
    <lineage>
        <taxon>Eukaryota</taxon>
        <taxon>Viridiplantae</taxon>
        <taxon>Chlorophyta</taxon>
        <taxon>core chlorophytes</taxon>
        <taxon>Chlorophyceae</taxon>
        <taxon>CS clade</taxon>
        <taxon>Chlamydomonadales</taxon>
        <taxon>Haematococcaceae</taxon>
        <taxon>Haematococcus</taxon>
    </lineage>
</organism>
<sequence>MRWGERVCSPGCLAFKLRPKALCDMRCLGFSVAPWWQKVETLPTLIKPFTQPCHGHSGAETCAINVAPCGMR</sequence>